<evidence type="ECO:0000313" key="5">
    <source>
        <dbReference type="Proteomes" id="UP001596548"/>
    </source>
</evidence>
<sequence>MIPVRDPGALPLTLRGLPPVDEVIIVRETPAAVPAGPASASSRSASPADVAATVRAARPDARVLAAGRPGPGNALATGLAAASCDVVVTLNGDGSTDPAEIPRYVAALVAGADVAVGSRYREGGRDLTGGRFRRWANVLLIWVVNTLFGVRRTDPGFGYAAFWRDALAHLDLPGPSPRTGAARHDPSGRTGTARHDPSARAGAAWGDGPGPSARIGGRFDRPGRTGRIGAAWGDGPELGPLLTLRPSIRGLRVAEVASVAYPRMNRPARAGRIGLRHWLRLLATEYPHRQGRHAAGADFPSEAPAGGLAPGTGGHAPGTGPDPLGTGGHAPGPGGLAAGPGDHAAGPGGLAPANGGRSAGTGRAGSTADLGMAGAGASDAEWPGADRRSPGVPIWAPSRRRPSPSRDLWLAGENPVPHTSPRSIANVTPHAWRTGYPGRAAGPDAKPRWAEDVRPDSAASPWDSPASSLGSAPSLDPASGSDSASEADPASRIDPATPGFDPASGWNPRSPGFDPASGGNSAAPCFDPAAPGLFPPRPPAAPRREVGTKRRRIEGLRQRPDLRVINGEGNGSGRTRSGRLRPVPKENLGGG</sequence>
<accession>A0ABW2I0X8</accession>
<feature type="compositionally biased region" description="Basic and acidic residues" evidence="2">
    <location>
        <begin position="182"/>
        <end position="198"/>
    </location>
</feature>
<dbReference type="CDD" id="cd04179">
    <property type="entry name" value="DPM_DPG-synthase_like"/>
    <property type="match status" value="1"/>
</dbReference>
<organism evidence="4 5">
    <name type="scientific">Paractinoplanes rhizophilus</name>
    <dbReference type="NCBI Taxonomy" id="1416877"/>
    <lineage>
        <taxon>Bacteria</taxon>
        <taxon>Bacillati</taxon>
        <taxon>Actinomycetota</taxon>
        <taxon>Actinomycetes</taxon>
        <taxon>Micromonosporales</taxon>
        <taxon>Micromonosporaceae</taxon>
        <taxon>Paractinoplanes</taxon>
    </lineage>
</organism>
<feature type="region of interest" description="Disordered" evidence="2">
    <location>
        <begin position="174"/>
        <end position="232"/>
    </location>
</feature>
<comment type="caution">
    <text evidence="4">The sequence shown here is derived from an EMBL/GenBank/DDBJ whole genome shotgun (WGS) entry which is preliminary data.</text>
</comment>
<dbReference type="EC" id="2.4.-.-" evidence="4"/>
<feature type="compositionally biased region" description="Low complexity" evidence="2">
    <location>
        <begin position="339"/>
        <end position="356"/>
    </location>
</feature>
<feature type="compositionally biased region" description="Gly residues" evidence="2">
    <location>
        <begin position="308"/>
        <end position="317"/>
    </location>
</feature>
<reference evidence="5" key="1">
    <citation type="journal article" date="2019" name="Int. J. Syst. Evol. Microbiol.">
        <title>The Global Catalogue of Microorganisms (GCM) 10K type strain sequencing project: providing services to taxonomists for standard genome sequencing and annotation.</title>
        <authorList>
            <consortium name="The Broad Institute Genomics Platform"/>
            <consortium name="The Broad Institute Genome Sequencing Center for Infectious Disease"/>
            <person name="Wu L."/>
            <person name="Ma J."/>
        </authorList>
    </citation>
    <scope>NUCLEOTIDE SEQUENCE [LARGE SCALE GENOMIC DNA]</scope>
    <source>
        <strain evidence="5">XZYJT-10</strain>
    </source>
</reference>
<dbReference type="Gene3D" id="3.90.550.10">
    <property type="entry name" value="Spore Coat Polysaccharide Biosynthesis Protein SpsA, Chain A"/>
    <property type="match status" value="1"/>
</dbReference>
<dbReference type="InterPro" id="IPR050256">
    <property type="entry name" value="Glycosyltransferase_2"/>
</dbReference>
<dbReference type="SUPFAM" id="SSF53448">
    <property type="entry name" value="Nucleotide-diphospho-sugar transferases"/>
    <property type="match status" value="1"/>
</dbReference>
<comment type="similarity">
    <text evidence="1">Belongs to the glycosyltransferase 2 family.</text>
</comment>
<name>A0ABW2I0X8_9ACTN</name>
<dbReference type="PANTHER" id="PTHR48090:SF7">
    <property type="entry name" value="RFBJ PROTEIN"/>
    <property type="match status" value="1"/>
</dbReference>
<feature type="compositionally biased region" description="Low complexity" evidence="2">
    <location>
        <begin position="456"/>
        <end position="479"/>
    </location>
</feature>
<protein>
    <submittedName>
        <fullName evidence="4">Glycosyltransferase</fullName>
        <ecNumber evidence="4">2.4.-.-</ecNumber>
    </submittedName>
</protein>
<evidence type="ECO:0000256" key="2">
    <source>
        <dbReference type="SAM" id="MobiDB-lite"/>
    </source>
</evidence>
<feature type="domain" description="Glycosyltransferase 2-like" evidence="3">
    <location>
        <begin position="50"/>
        <end position="134"/>
    </location>
</feature>
<feature type="compositionally biased region" description="Basic and acidic residues" evidence="2">
    <location>
        <begin position="445"/>
        <end position="455"/>
    </location>
</feature>
<dbReference type="InterPro" id="IPR001173">
    <property type="entry name" value="Glyco_trans_2-like"/>
</dbReference>
<keyword evidence="4" id="KW-0328">Glycosyltransferase</keyword>
<gene>
    <name evidence="4" type="ORF">ACFQS1_28900</name>
</gene>
<dbReference type="PANTHER" id="PTHR48090">
    <property type="entry name" value="UNDECAPRENYL-PHOSPHATE 4-DEOXY-4-FORMAMIDO-L-ARABINOSE TRANSFERASE-RELATED"/>
    <property type="match status" value="1"/>
</dbReference>
<feature type="compositionally biased region" description="Basic and acidic residues" evidence="2">
    <location>
        <begin position="542"/>
        <end position="562"/>
    </location>
</feature>
<proteinExistence type="inferred from homology"/>
<evidence type="ECO:0000313" key="4">
    <source>
        <dbReference type="EMBL" id="MFC7278024.1"/>
    </source>
</evidence>
<dbReference type="RefSeq" id="WP_378974382.1">
    <property type="nucleotide sequence ID" value="NZ_JBHTBJ010000028.1"/>
</dbReference>
<feature type="compositionally biased region" description="Gly residues" evidence="2">
    <location>
        <begin position="325"/>
        <end position="338"/>
    </location>
</feature>
<evidence type="ECO:0000259" key="3">
    <source>
        <dbReference type="Pfam" id="PF00535"/>
    </source>
</evidence>
<dbReference type="GO" id="GO:0016757">
    <property type="term" value="F:glycosyltransferase activity"/>
    <property type="evidence" value="ECO:0007669"/>
    <property type="project" value="UniProtKB-KW"/>
</dbReference>
<keyword evidence="5" id="KW-1185">Reference proteome</keyword>
<feature type="region of interest" description="Disordered" evidence="2">
    <location>
        <begin position="292"/>
        <end position="591"/>
    </location>
</feature>
<dbReference type="Proteomes" id="UP001596548">
    <property type="component" value="Unassembled WGS sequence"/>
</dbReference>
<dbReference type="Pfam" id="PF00535">
    <property type="entry name" value="Glycos_transf_2"/>
    <property type="match status" value="1"/>
</dbReference>
<evidence type="ECO:0000256" key="1">
    <source>
        <dbReference type="ARBA" id="ARBA00006739"/>
    </source>
</evidence>
<dbReference type="EMBL" id="JBHTBJ010000028">
    <property type="protein sequence ID" value="MFC7278024.1"/>
    <property type="molecule type" value="Genomic_DNA"/>
</dbReference>
<dbReference type="InterPro" id="IPR029044">
    <property type="entry name" value="Nucleotide-diphossugar_trans"/>
</dbReference>
<keyword evidence="4" id="KW-0808">Transferase</keyword>